<dbReference type="GO" id="GO:0003677">
    <property type="term" value="F:DNA binding"/>
    <property type="evidence" value="ECO:0007669"/>
    <property type="project" value="UniProtKB-KW"/>
</dbReference>
<comment type="caution">
    <text evidence="4">The sequence shown here is derived from an EMBL/GenBank/DDBJ whole genome shotgun (WGS) entry which is preliminary data.</text>
</comment>
<evidence type="ECO:0000256" key="1">
    <source>
        <dbReference type="ARBA" id="ARBA00023125"/>
    </source>
</evidence>
<evidence type="ECO:0000256" key="2">
    <source>
        <dbReference type="SAM" id="MobiDB-lite"/>
    </source>
</evidence>
<keyword evidence="1" id="KW-0238">DNA-binding</keyword>
<dbReference type="EMBL" id="QSBY01000010">
    <property type="protein sequence ID" value="RHW69301.1"/>
    <property type="molecule type" value="Genomic_DNA"/>
</dbReference>
<dbReference type="AlphaFoldDB" id="A0A3L6L0Q8"/>
<dbReference type="PANTHER" id="PTHR13356:SF0">
    <property type="entry name" value="SOSS COMPLEX SUBUNIT B HOMOLOG"/>
    <property type="match status" value="1"/>
</dbReference>
<sequence>MMRRTLRCMIPAASSSSTSIAAIRRRQQQQQRHHSQGQNNWRCAPTFNESNVLTETNASAAVRSGSSKSLWLCEARQVTLSDVKRDYISKRLLDKKTRFVVRQRLREGGATSNFFPLLFSQPIVLYSYEIEATRRPLHALKAPSGEEVPSQCSGGKTGKTRKGKSKITAPEKISSVPVRRVECSRAWRAVQRYLRRCLPNAPPLVNLRQQIYTTAPLPVVALQLPPECLDLGWVECKLHFRGKTKLTEMDSAEMQETVNKIVLWALRNGGSNQKGHQFCVAREANGKVVHIHDAVSVDGLRVFKGTLIRATFVSSGDDAEDVPSPTVVLPPSTAVLKTLAAGDYGAKKLRFLVEEFVRGFVFKERNVHSYKIADASGTTQASLWDATEETKLKVGCIYEVTDYRVRVFESHNGMRLVEMTVGKTSFNVVMSQQDEVTTGEEADDNGKAKSKESRKDVKKLRSKCGKEASAGEERKHQHQQIEKDEAKRIMKNTSDSGSLPHCTGKLTLKIDTKCTVATELSLWEEVKQHFGSGPYDPAMEERIARSVQGTPVVISTTLRHSVVRLVRFNMVATEVNLEPTLQHLIRELEPGQPYAVLVDYSVVPLQALHCCYDPRTRSWQDTSVTACSFMPSQRLEILELFRAKLESSMQPWGITVAPKPLLSKALSLLPAPQKVSPFAKKQTNDTSIVNDNSNGRLRSVAPSGSVPLRHPPPPSSPTTTAVVGIIASHASEEESSRVKQTTQAIGRYCRSTTVITVPDEQEAVRYLVQQLISAGTEELRDPNTAAVIVTNERETRLVRWMQAECLTRGILPLFVPPCASPKQQQLRCENIRLRLRTVFATDPLRGVDLQREVPAVAQRRVLLVGVDSCHTPTVSTGSVVGILCTAERNHLLPFFWKHERRGQEVELVSEHFEVLISRAMELYDGLDDVVVFQDGDVYSEMSAMQAHLPVGCGFTFACLHKRSDVRFVHEFRGEANTSGSKVAAGNVVKGTVVQALTIQRASEDPLLGNAVNSFYLQNHDCETSTARTVQYTLYCTSPTLDVSDVQQLSHVLAHAMATRATKLPMPTRCAHRLASIVERLIDAVPPLQCSMIPKPLNERLWFF</sequence>
<dbReference type="InterPro" id="IPR012337">
    <property type="entry name" value="RNaseH-like_sf"/>
</dbReference>
<feature type="region of interest" description="Disordered" evidence="2">
    <location>
        <begin position="143"/>
        <end position="169"/>
    </location>
</feature>
<proteinExistence type="predicted"/>
<dbReference type="InterPro" id="IPR003165">
    <property type="entry name" value="Piwi"/>
</dbReference>
<feature type="compositionally biased region" description="Basic residues" evidence="2">
    <location>
        <begin position="23"/>
        <end position="35"/>
    </location>
</feature>
<dbReference type="GO" id="GO:0044818">
    <property type="term" value="P:mitotic G2/M transition checkpoint"/>
    <property type="evidence" value="ECO:0007669"/>
    <property type="project" value="TreeGrafter"/>
</dbReference>
<dbReference type="InterPro" id="IPR036397">
    <property type="entry name" value="RNaseH_sf"/>
</dbReference>
<evidence type="ECO:0000259" key="3">
    <source>
        <dbReference type="SMART" id="SM00950"/>
    </source>
</evidence>
<protein>
    <submittedName>
        <fullName evidence="4">Piwi-like protein 1</fullName>
    </submittedName>
</protein>
<dbReference type="SMART" id="SM00950">
    <property type="entry name" value="Piwi"/>
    <property type="match status" value="1"/>
</dbReference>
<gene>
    <name evidence="4" type="ORF">DPX39_100028000</name>
</gene>
<dbReference type="InterPro" id="IPR051231">
    <property type="entry name" value="SOSS-B"/>
</dbReference>
<feature type="region of interest" description="Disordered" evidence="2">
    <location>
        <begin position="17"/>
        <end position="42"/>
    </location>
</feature>
<dbReference type="Proteomes" id="UP000266743">
    <property type="component" value="Chromosome 10"/>
</dbReference>
<feature type="domain" description="Piwi" evidence="3">
    <location>
        <begin position="784"/>
        <end position="1082"/>
    </location>
</feature>
<dbReference type="GO" id="GO:0070876">
    <property type="term" value="C:SOSS complex"/>
    <property type="evidence" value="ECO:0007669"/>
    <property type="project" value="TreeGrafter"/>
</dbReference>
<dbReference type="Pfam" id="PF02171">
    <property type="entry name" value="Piwi"/>
    <property type="match status" value="1"/>
</dbReference>
<feature type="compositionally biased region" description="Basic and acidic residues" evidence="2">
    <location>
        <begin position="444"/>
        <end position="455"/>
    </location>
</feature>
<name>A0A3L6L0Q8_9TRYP</name>
<dbReference type="PANTHER" id="PTHR13356">
    <property type="entry name" value="OB FOLD NUCLEIC ACID BINDING PROTEIN-RELATED"/>
    <property type="match status" value="1"/>
</dbReference>
<feature type="compositionally biased region" description="Basic and acidic residues" evidence="2">
    <location>
        <begin position="464"/>
        <end position="483"/>
    </location>
</feature>
<dbReference type="SUPFAM" id="SSF53098">
    <property type="entry name" value="Ribonuclease H-like"/>
    <property type="match status" value="1"/>
</dbReference>
<dbReference type="Gene3D" id="3.30.420.10">
    <property type="entry name" value="Ribonuclease H-like superfamily/Ribonuclease H"/>
    <property type="match status" value="1"/>
</dbReference>
<dbReference type="GO" id="GO:0010212">
    <property type="term" value="P:response to ionizing radiation"/>
    <property type="evidence" value="ECO:0007669"/>
    <property type="project" value="TreeGrafter"/>
</dbReference>
<feature type="region of interest" description="Disordered" evidence="2">
    <location>
        <begin position="434"/>
        <end position="483"/>
    </location>
</feature>
<feature type="compositionally biased region" description="Polar residues" evidence="2">
    <location>
        <begin position="684"/>
        <end position="696"/>
    </location>
</feature>
<evidence type="ECO:0000313" key="4">
    <source>
        <dbReference type="EMBL" id="RHW69301.1"/>
    </source>
</evidence>
<reference evidence="4" key="1">
    <citation type="submission" date="2018-09" db="EMBL/GenBank/DDBJ databases">
        <title>whole genome sequence of T. equiperdum IVM-t1 strain.</title>
        <authorList>
            <person name="Suganuma K."/>
        </authorList>
    </citation>
    <scope>NUCLEOTIDE SEQUENCE [LARGE SCALE GENOMIC DNA]</scope>
    <source>
        <strain evidence="4">IVM-t1</strain>
    </source>
</reference>
<dbReference type="GO" id="GO:0000724">
    <property type="term" value="P:double-strand break repair via homologous recombination"/>
    <property type="evidence" value="ECO:0007669"/>
    <property type="project" value="TreeGrafter"/>
</dbReference>
<feature type="region of interest" description="Disordered" evidence="2">
    <location>
        <begin position="684"/>
        <end position="719"/>
    </location>
</feature>
<organism evidence="4">
    <name type="scientific">Trypanosoma brucei equiperdum</name>
    <dbReference type="NCBI Taxonomy" id="630700"/>
    <lineage>
        <taxon>Eukaryota</taxon>
        <taxon>Discoba</taxon>
        <taxon>Euglenozoa</taxon>
        <taxon>Kinetoplastea</taxon>
        <taxon>Metakinetoplastina</taxon>
        <taxon>Trypanosomatida</taxon>
        <taxon>Trypanosomatidae</taxon>
        <taxon>Trypanosoma</taxon>
    </lineage>
</organism>
<accession>A0A3L6L0Q8</accession>